<dbReference type="HOGENOM" id="CLU_2889177_0_0_1"/>
<evidence type="ECO:0000313" key="1">
    <source>
        <dbReference type="EMBL" id="AES74376.1"/>
    </source>
</evidence>
<proteinExistence type="predicted"/>
<protein>
    <submittedName>
        <fullName evidence="1 2">Uncharacterized protein</fullName>
    </submittedName>
</protein>
<dbReference type="AlphaFoldDB" id="G7KQ11"/>
<accession>G7KQ11</accession>
<reference evidence="1 3" key="2">
    <citation type="journal article" date="2014" name="BMC Genomics">
        <title>An improved genome release (version Mt4.0) for the model legume Medicago truncatula.</title>
        <authorList>
            <person name="Tang H."/>
            <person name="Krishnakumar V."/>
            <person name="Bidwell S."/>
            <person name="Rosen B."/>
            <person name="Chan A."/>
            <person name="Zhou S."/>
            <person name="Gentzbittel L."/>
            <person name="Childs K.L."/>
            <person name="Yandell M."/>
            <person name="Gundlach H."/>
            <person name="Mayer K.F."/>
            <person name="Schwartz D.C."/>
            <person name="Town C.D."/>
        </authorList>
    </citation>
    <scope>GENOME REANNOTATION</scope>
    <source>
        <strain evidence="2 3">cv. Jemalong A17</strain>
    </source>
</reference>
<keyword evidence="3" id="KW-1185">Reference proteome</keyword>
<sequence length="63" mass="7476">MLLNTHHVAPPSIRSHKTYHLPRRRRRIKSLSSIPSWKGGRFYLRMQNQRVFLGNGWMKFAAS</sequence>
<dbReference type="EnsemblPlants" id="AES74376">
    <property type="protein sequence ID" value="AES74376"/>
    <property type="gene ID" value="MTR_6g005260"/>
</dbReference>
<name>G7KQ11_MEDTR</name>
<dbReference type="PaxDb" id="3880-AES74376"/>
<reference evidence="2" key="3">
    <citation type="submission" date="2015-04" db="UniProtKB">
        <authorList>
            <consortium name="EnsemblPlants"/>
        </authorList>
    </citation>
    <scope>IDENTIFICATION</scope>
    <source>
        <strain evidence="2">cv. Jemalong A17</strain>
    </source>
</reference>
<reference evidence="1 3" key="1">
    <citation type="journal article" date="2011" name="Nature">
        <title>The Medicago genome provides insight into the evolution of rhizobial symbioses.</title>
        <authorList>
            <person name="Young N.D."/>
            <person name="Debelle F."/>
            <person name="Oldroyd G.E."/>
            <person name="Geurts R."/>
            <person name="Cannon S.B."/>
            <person name="Udvardi M.K."/>
            <person name="Benedito V.A."/>
            <person name="Mayer K.F."/>
            <person name="Gouzy J."/>
            <person name="Schoof H."/>
            <person name="Van de Peer Y."/>
            <person name="Proost S."/>
            <person name="Cook D.R."/>
            <person name="Meyers B.C."/>
            <person name="Spannagl M."/>
            <person name="Cheung F."/>
            <person name="De Mita S."/>
            <person name="Krishnakumar V."/>
            <person name="Gundlach H."/>
            <person name="Zhou S."/>
            <person name="Mudge J."/>
            <person name="Bharti A.K."/>
            <person name="Murray J.D."/>
            <person name="Naoumkina M.A."/>
            <person name="Rosen B."/>
            <person name="Silverstein K.A."/>
            <person name="Tang H."/>
            <person name="Rombauts S."/>
            <person name="Zhao P.X."/>
            <person name="Zhou P."/>
            <person name="Barbe V."/>
            <person name="Bardou P."/>
            <person name="Bechner M."/>
            <person name="Bellec A."/>
            <person name="Berger A."/>
            <person name="Berges H."/>
            <person name="Bidwell S."/>
            <person name="Bisseling T."/>
            <person name="Choisne N."/>
            <person name="Couloux A."/>
            <person name="Denny R."/>
            <person name="Deshpande S."/>
            <person name="Dai X."/>
            <person name="Doyle J.J."/>
            <person name="Dudez A.M."/>
            <person name="Farmer A.D."/>
            <person name="Fouteau S."/>
            <person name="Franken C."/>
            <person name="Gibelin C."/>
            <person name="Gish J."/>
            <person name="Goldstein S."/>
            <person name="Gonzalez A.J."/>
            <person name="Green P.J."/>
            <person name="Hallab A."/>
            <person name="Hartog M."/>
            <person name="Hua A."/>
            <person name="Humphray S.J."/>
            <person name="Jeong D.H."/>
            <person name="Jing Y."/>
            <person name="Jocker A."/>
            <person name="Kenton S.M."/>
            <person name="Kim D.J."/>
            <person name="Klee K."/>
            <person name="Lai H."/>
            <person name="Lang C."/>
            <person name="Lin S."/>
            <person name="Macmil S.L."/>
            <person name="Magdelenat G."/>
            <person name="Matthews L."/>
            <person name="McCorrison J."/>
            <person name="Monaghan E.L."/>
            <person name="Mun J.H."/>
            <person name="Najar F.Z."/>
            <person name="Nicholson C."/>
            <person name="Noirot C."/>
            <person name="O'Bleness M."/>
            <person name="Paule C.R."/>
            <person name="Poulain J."/>
            <person name="Prion F."/>
            <person name="Qin B."/>
            <person name="Qu C."/>
            <person name="Retzel E.F."/>
            <person name="Riddle C."/>
            <person name="Sallet E."/>
            <person name="Samain S."/>
            <person name="Samson N."/>
            <person name="Sanders I."/>
            <person name="Saurat O."/>
            <person name="Scarpelli C."/>
            <person name="Schiex T."/>
            <person name="Segurens B."/>
            <person name="Severin A.J."/>
            <person name="Sherrier D.J."/>
            <person name="Shi R."/>
            <person name="Sims S."/>
            <person name="Singer S.R."/>
            <person name="Sinharoy S."/>
            <person name="Sterck L."/>
            <person name="Viollet A."/>
            <person name="Wang B.B."/>
            <person name="Wang K."/>
            <person name="Wang M."/>
            <person name="Wang X."/>
            <person name="Warfsmann J."/>
            <person name="Weissenbach J."/>
            <person name="White D.D."/>
            <person name="White J.D."/>
            <person name="Wiley G.B."/>
            <person name="Wincker P."/>
            <person name="Xing Y."/>
            <person name="Yang L."/>
            <person name="Yao Z."/>
            <person name="Ying F."/>
            <person name="Zhai J."/>
            <person name="Zhou L."/>
            <person name="Zuber A."/>
            <person name="Denarie J."/>
            <person name="Dixon R.A."/>
            <person name="May G.D."/>
            <person name="Schwartz D.C."/>
            <person name="Rogers J."/>
            <person name="Quetier F."/>
            <person name="Town C.D."/>
            <person name="Roe B.A."/>
        </authorList>
    </citation>
    <scope>NUCLEOTIDE SEQUENCE [LARGE SCALE GENOMIC DNA]</scope>
    <source>
        <strain evidence="1">A17</strain>
        <strain evidence="2 3">cv. Jemalong A17</strain>
    </source>
</reference>
<evidence type="ECO:0000313" key="3">
    <source>
        <dbReference type="Proteomes" id="UP000002051"/>
    </source>
</evidence>
<gene>
    <name evidence="1" type="ordered locus">MTR_6g005260</name>
</gene>
<organism evidence="1 3">
    <name type="scientific">Medicago truncatula</name>
    <name type="common">Barrel medic</name>
    <name type="synonym">Medicago tribuloides</name>
    <dbReference type="NCBI Taxonomy" id="3880"/>
    <lineage>
        <taxon>Eukaryota</taxon>
        <taxon>Viridiplantae</taxon>
        <taxon>Streptophyta</taxon>
        <taxon>Embryophyta</taxon>
        <taxon>Tracheophyta</taxon>
        <taxon>Spermatophyta</taxon>
        <taxon>Magnoliopsida</taxon>
        <taxon>eudicotyledons</taxon>
        <taxon>Gunneridae</taxon>
        <taxon>Pentapetalae</taxon>
        <taxon>rosids</taxon>
        <taxon>fabids</taxon>
        <taxon>Fabales</taxon>
        <taxon>Fabaceae</taxon>
        <taxon>Papilionoideae</taxon>
        <taxon>50 kb inversion clade</taxon>
        <taxon>NPAAA clade</taxon>
        <taxon>Hologalegina</taxon>
        <taxon>IRL clade</taxon>
        <taxon>Trifolieae</taxon>
        <taxon>Medicago</taxon>
    </lineage>
</organism>
<dbReference type="Proteomes" id="UP000002051">
    <property type="component" value="Chromosome 6"/>
</dbReference>
<evidence type="ECO:0000313" key="2">
    <source>
        <dbReference type="EnsemblPlants" id="AES74376"/>
    </source>
</evidence>
<dbReference type="EMBL" id="CM001222">
    <property type="protein sequence ID" value="AES74376.1"/>
    <property type="molecule type" value="Genomic_DNA"/>
</dbReference>